<reference evidence="1 2" key="1">
    <citation type="journal article" date="2024" name="BMC Genomics">
        <title>De novo assembly and annotation of Popillia japonica's genome with initial clues to its potential as an invasive pest.</title>
        <authorList>
            <person name="Cucini C."/>
            <person name="Boschi S."/>
            <person name="Funari R."/>
            <person name="Cardaioli E."/>
            <person name="Iannotti N."/>
            <person name="Marturano G."/>
            <person name="Paoli F."/>
            <person name="Bruttini M."/>
            <person name="Carapelli A."/>
            <person name="Frati F."/>
            <person name="Nardi F."/>
        </authorList>
    </citation>
    <scope>NUCLEOTIDE SEQUENCE [LARGE SCALE GENOMIC DNA]</scope>
    <source>
        <strain evidence="1">DMR45628</strain>
    </source>
</reference>
<name>A0AAW1ICV0_POPJA</name>
<evidence type="ECO:0000313" key="1">
    <source>
        <dbReference type="EMBL" id="KAK9687285.1"/>
    </source>
</evidence>
<dbReference type="Proteomes" id="UP001458880">
    <property type="component" value="Unassembled WGS sequence"/>
</dbReference>
<comment type="caution">
    <text evidence="1">The sequence shown here is derived from an EMBL/GenBank/DDBJ whole genome shotgun (WGS) entry which is preliminary data.</text>
</comment>
<keyword evidence="2" id="KW-1185">Reference proteome</keyword>
<evidence type="ECO:0000313" key="2">
    <source>
        <dbReference type="Proteomes" id="UP001458880"/>
    </source>
</evidence>
<dbReference type="AlphaFoldDB" id="A0AAW1ICV0"/>
<accession>A0AAW1ICV0</accession>
<proteinExistence type="predicted"/>
<gene>
    <name evidence="1" type="ORF">QE152_g36560</name>
</gene>
<dbReference type="EMBL" id="JASPKY010000653">
    <property type="protein sequence ID" value="KAK9687285.1"/>
    <property type="molecule type" value="Genomic_DNA"/>
</dbReference>
<sequence length="84" mass="9722">MRRRRKQKFYTSKHEQMPQIFQCPYRPNTIAIFDVMDVIGETENSDLPEADEAYEEIITNEEVETAGIQNEIATQPGTSRETAL</sequence>
<protein>
    <submittedName>
        <fullName evidence="1">Uncharacterized protein</fullName>
    </submittedName>
</protein>
<organism evidence="1 2">
    <name type="scientific">Popillia japonica</name>
    <name type="common">Japanese beetle</name>
    <dbReference type="NCBI Taxonomy" id="7064"/>
    <lineage>
        <taxon>Eukaryota</taxon>
        <taxon>Metazoa</taxon>
        <taxon>Ecdysozoa</taxon>
        <taxon>Arthropoda</taxon>
        <taxon>Hexapoda</taxon>
        <taxon>Insecta</taxon>
        <taxon>Pterygota</taxon>
        <taxon>Neoptera</taxon>
        <taxon>Endopterygota</taxon>
        <taxon>Coleoptera</taxon>
        <taxon>Polyphaga</taxon>
        <taxon>Scarabaeiformia</taxon>
        <taxon>Scarabaeidae</taxon>
        <taxon>Rutelinae</taxon>
        <taxon>Popillia</taxon>
    </lineage>
</organism>